<organism evidence="3 4">
    <name type="scientific">Methanobrevibacter millerae</name>
    <dbReference type="NCBI Taxonomy" id="230361"/>
    <lineage>
        <taxon>Archaea</taxon>
        <taxon>Methanobacteriati</taxon>
        <taxon>Methanobacteriota</taxon>
        <taxon>Methanomada group</taxon>
        <taxon>Methanobacteria</taxon>
        <taxon>Methanobacteriales</taxon>
        <taxon>Methanobacteriaceae</taxon>
        <taxon>Methanobrevibacter</taxon>
    </lineage>
</organism>
<dbReference type="Pfam" id="PF02517">
    <property type="entry name" value="Rce1-like"/>
    <property type="match status" value="1"/>
</dbReference>
<evidence type="ECO:0000259" key="2">
    <source>
        <dbReference type="Pfam" id="PF02517"/>
    </source>
</evidence>
<dbReference type="GO" id="GO:0080120">
    <property type="term" value="P:CAAX-box protein maturation"/>
    <property type="evidence" value="ECO:0007669"/>
    <property type="project" value="UniProtKB-ARBA"/>
</dbReference>
<feature type="transmembrane region" description="Helical" evidence="1">
    <location>
        <begin position="12"/>
        <end position="36"/>
    </location>
</feature>
<keyword evidence="1" id="KW-1133">Transmembrane helix</keyword>
<protein>
    <submittedName>
        <fullName evidence="3">CPBP family intramembrane metalloprotease</fullName>
    </submittedName>
</protein>
<evidence type="ECO:0000313" key="3">
    <source>
        <dbReference type="EMBL" id="MBE6510075.1"/>
    </source>
</evidence>
<reference evidence="3" key="1">
    <citation type="submission" date="2019-04" db="EMBL/GenBank/DDBJ databases">
        <title>Evolution of Biomass-Degrading Anaerobic Consortia Revealed by Metagenomics.</title>
        <authorList>
            <person name="Peng X."/>
        </authorList>
    </citation>
    <scope>NUCLEOTIDE SEQUENCE</scope>
    <source>
        <strain evidence="3">SIG13</strain>
    </source>
</reference>
<keyword evidence="3" id="KW-0645">Protease</keyword>
<dbReference type="PANTHER" id="PTHR36435">
    <property type="entry name" value="SLR1288 PROTEIN"/>
    <property type="match status" value="1"/>
</dbReference>
<feature type="transmembrane region" description="Helical" evidence="1">
    <location>
        <begin position="131"/>
        <end position="149"/>
    </location>
</feature>
<dbReference type="GO" id="GO:0004175">
    <property type="term" value="F:endopeptidase activity"/>
    <property type="evidence" value="ECO:0007669"/>
    <property type="project" value="UniProtKB-ARBA"/>
</dbReference>
<evidence type="ECO:0000313" key="4">
    <source>
        <dbReference type="Proteomes" id="UP000713479"/>
    </source>
</evidence>
<gene>
    <name evidence="3" type="ORF">E7Z74_02215</name>
</gene>
<dbReference type="InterPro" id="IPR003675">
    <property type="entry name" value="Rce1/LyrA-like_dom"/>
</dbReference>
<keyword evidence="3" id="KW-0482">Metalloprotease</keyword>
<dbReference type="PANTHER" id="PTHR36435:SF1">
    <property type="entry name" value="CAAX AMINO TERMINAL PROTEASE FAMILY PROTEIN"/>
    <property type="match status" value="1"/>
</dbReference>
<keyword evidence="1" id="KW-0812">Transmembrane</keyword>
<dbReference type="GO" id="GO:0008237">
    <property type="term" value="F:metallopeptidase activity"/>
    <property type="evidence" value="ECO:0007669"/>
    <property type="project" value="UniProtKB-KW"/>
</dbReference>
<comment type="caution">
    <text evidence="3">The sequence shown here is derived from an EMBL/GenBank/DDBJ whole genome shotgun (WGS) entry which is preliminary data.</text>
</comment>
<feature type="transmembrane region" description="Helical" evidence="1">
    <location>
        <begin position="48"/>
        <end position="67"/>
    </location>
</feature>
<keyword evidence="1" id="KW-0472">Membrane</keyword>
<feature type="transmembrane region" description="Helical" evidence="1">
    <location>
        <begin position="287"/>
        <end position="314"/>
    </location>
</feature>
<dbReference type="Proteomes" id="UP000713479">
    <property type="component" value="Unassembled WGS sequence"/>
</dbReference>
<feature type="transmembrane region" description="Helical" evidence="1">
    <location>
        <begin position="88"/>
        <end position="111"/>
    </location>
</feature>
<keyword evidence="3" id="KW-0378">Hydrolase</keyword>
<dbReference type="AlphaFoldDB" id="A0A8T3VQ44"/>
<proteinExistence type="predicted"/>
<dbReference type="EMBL" id="SUTF01000002">
    <property type="protein sequence ID" value="MBE6510075.1"/>
    <property type="molecule type" value="Genomic_DNA"/>
</dbReference>
<name>A0A8T3VQ44_9EURY</name>
<feature type="domain" description="CAAX prenyl protease 2/Lysostaphin resistance protein A-like" evidence="2">
    <location>
        <begin position="130"/>
        <end position="216"/>
    </location>
</feature>
<accession>A0A8T3VQ44</accession>
<feature type="transmembrane region" description="Helical" evidence="1">
    <location>
        <begin position="204"/>
        <end position="224"/>
    </location>
</feature>
<evidence type="ECO:0000256" key="1">
    <source>
        <dbReference type="SAM" id="Phobius"/>
    </source>
</evidence>
<dbReference type="InterPro" id="IPR052710">
    <property type="entry name" value="CAAX_protease"/>
</dbReference>
<sequence length="316" mass="35844">MNENKQIFSKIGFNYLLLALIPILFQIIFVNAISLIDFNLIKNTNIQILVSSLTNYILVLPIFIYLMRKIKSVTINKNGIKITQLLKYICIAIVFMMIGNLVGNIITTFIGNMMTNDVINPIEQLIENSNIYINLLIISILAPIFEELFFRKLLIDRTIRYGAKLSILLSAFMFAIFHGNLSQFFYAFLLGGLFAYIYIETGKIIYPIVIHACVNFYGSVASLIFNSATTNIAQEAGMANIADIGIIAIYMIVLIAALFIGLYEIFAKYNKIDLNDSKREVYLEKPLQTVFVNVGMICFILYHIVTILISLNIIHI</sequence>
<feature type="transmembrane region" description="Helical" evidence="1">
    <location>
        <begin position="244"/>
        <end position="266"/>
    </location>
</feature>